<organism evidence="2 3">
    <name type="scientific">Peronospora destructor</name>
    <dbReference type="NCBI Taxonomy" id="86335"/>
    <lineage>
        <taxon>Eukaryota</taxon>
        <taxon>Sar</taxon>
        <taxon>Stramenopiles</taxon>
        <taxon>Oomycota</taxon>
        <taxon>Peronosporomycetes</taxon>
        <taxon>Peronosporales</taxon>
        <taxon>Peronosporaceae</taxon>
        <taxon>Peronospora</taxon>
    </lineage>
</organism>
<name>A0AAV0VBK2_9STRA</name>
<evidence type="ECO:0000256" key="1">
    <source>
        <dbReference type="SAM" id="MobiDB-lite"/>
    </source>
</evidence>
<feature type="compositionally biased region" description="Basic residues" evidence="1">
    <location>
        <begin position="371"/>
        <end position="392"/>
    </location>
</feature>
<reference evidence="2" key="1">
    <citation type="submission" date="2022-12" db="EMBL/GenBank/DDBJ databases">
        <authorList>
            <person name="Webb A."/>
        </authorList>
    </citation>
    <scope>NUCLEOTIDE SEQUENCE</scope>
    <source>
        <strain evidence="2">Pd1</strain>
    </source>
</reference>
<feature type="compositionally biased region" description="Low complexity" evidence="1">
    <location>
        <begin position="306"/>
        <end position="329"/>
    </location>
</feature>
<dbReference type="Proteomes" id="UP001162029">
    <property type="component" value="Unassembled WGS sequence"/>
</dbReference>
<gene>
    <name evidence="2" type="ORF">PDE001_LOCUS9311</name>
</gene>
<dbReference type="AlphaFoldDB" id="A0AAV0VBK2"/>
<feature type="region of interest" description="Disordered" evidence="1">
    <location>
        <begin position="193"/>
        <end position="235"/>
    </location>
</feature>
<feature type="compositionally biased region" description="Acidic residues" evidence="1">
    <location>
        <begin position="206"/>
        <end position="222"/>
    </location>
</feature>
<keyword evidence="3" id="KW-1185">Reference proteome</keyword>
<feature type="compositionally biased region" description="Basic and acidic residues" evidence="1">
    <location>
        <begin position="112"/>
        <end position="129"/>
    </location>
</feature>
<feature type="region of interest" description="Disordered" evidence="1">
    <location>
        <begin position="95"/>
        <end position="161"/>
    </location>
</feature>
<proteinExistence type="predicted"/>
<feature type="compositionally biased region" description="Acidic residues" evidence="1">
    <location>
        <begin position="101"/>
        <end position="111"/>
    </location>
</feature>
<sequence>MMEAQRTFQSVVKHELQLLLLDGVKREEAVKLLLRRIVASTEPPEATAVRGVMRQFQMNYDDAMRALIVKQELGRLKRQGLDSFAAIEELTRKMKRREDETAREEEEDEKEEDRVEKKEQKSDRKREEEGQMMGEVEQHKDVVLSEEEYKENSSQAEKKEMTAIPAVEMASLMSETDGNETSLSLCQRIGQVSISSGNTPEKELEKQDEEANEDTDGVENESIDERNKARIKSPLRVRRPLNSTLADLTPQTRKRRAAFGMKYETGSNNCNNSGDRNVKSLFPNLKKQKLCAAVGDGFLQIVTLKSKSASATSSKSTSGVGISGSSSSGEKGGGPMRSDHSTKSLLKRPRVSPTGMADNDGSPIAEELHVSHVHHRHHTNHHSKRQKSGSTH</sequence>
<dbReference type="EMBL" id="CANTFM010002045">
    <property type="protein sequence ID" value="CAI5744144.1"/>
    <property type="molecule type" value="Genomic_DNA"/>
</dbReference>
<accession>A0AAV0VBK2</accession>
<evidence type="ECO:0000313" key="3">
    <source>
        <dbReference type="Proteomes" id="UP001162029"/>
    </source>
</evidence>
<protein>
    <submittedName>
        <fullName evidence="2">Uncharacterized protein</fullName>
    </submittedName>
</protein>
<evidence type="ECO:0000313" key="2">
    <source>
        <dbReference type="EMBL" id="CAI5744144.1"/>
    </source>
</evidence>
<comment type="caution">
    <text evidence="2">The sequence shown here is derived from an EMBL/GenBank/DDBJ whole genome shotgun (WGS) entry which is preliminary data.</text>
</comment>
<feature type="region of interest" description="Disordered" evidence="1">
    <location>
        <begin position="306"/>
        <end position="392"/>
    </location>
</feature>